<dbReference type="PROSITE" id="PS51257">
    <property type="entry name" value="PROKAR_LIPOPROTEIN"/>
    <property type="match status" value="1"/>
</dbReference>
<gene>
    <name evidence="1" type="ORF">A9Q84_02725</name>
</gene>
<name>A0A1Y5FCV3_9BACT</name>
<evidence type="ECO:0000313" key="2">
    <source>
        <dbReference type="Proteomes" id="UP000196531"/>
    </source>
</evidence>
<evidence type="ECO:0000313" key="1">
    <source>
        <dbReference type="EMBL" id="OUR99963.1"/>
    </source>
</evidence>
<accession>A0A1Y5FCV3</accession>
<sequence length="300" mass="34401">MSMTKKFTFLVGLSTSAVFLTACSSGYSYRRPESINDKISRYQSRSINSNVVPEMALRDFSYKRKTRGPASVSSSEKDEGLNQYNNKRLYFLTLFSQYQTMSKYSDNSSSPKLNHCPSFHTSFLNYKEMNQAKVSKVQYKVPYSSSEKLNDQKFLSNYPEFLLPVTKDNLRPRVIDYVAKKNYSKSEVAGIVKNAISVHLSKTYSELSELCDTGSSSNYYVYENLITHIKTKKKISPNSIGLKTLFKTTLFSNMALTNSLKKSQKVKSRSIASFAKKQSYDKEVMKRLEVPWVESYFHSK</sequence>
<proteinExistence type="predicted"/>
<organism evidence="1 2">
    <name type="scientific">Halobacteriovorax marinus</name>
    <dbReference type="NCBI Taxonomy" id="97084"/>
    <lineage>
        <taxon>Bacteria</taxon>
        <taxon>Pseudomonadati</taxon>
        <taxon>Bdellovibrionota</taxon>
        <taxon>Bacteriovoracia</taxon>
        <taxon>Bacteriovoracales</taxon>
        <taxon>Halobacteriovoraceae</taxon>
        <taxon>Halobacteriovorax</taxon>
    </lineage>
</organism>
<dbReference type="Proteomes" id="UP000196531">
    <property type="component" value="Unassembled WGS sequence"/>
</dbReference>
<reference evidence="2" key="1">
    <citation type="journal article" date="2017" name="Proc. Natl. Acad. Sci. U.S.A.">
        <title>Simulation of Deepwater Horizon oil plume reveals substrate specialization within a complex community of hydrocarbon-degraders.</title>
        <authorList>
            <person name="Hu P."/>
            <person name="Dubinsky E.A."/>
            <person name="Probst A.J."/>
            <person name="Wang J."/>
            <person name="Sieber C.M.K."/>
            <person name="Tom L.M."/>
            <person name="Gardinali P."/>
            <person name="Banfield J.F."/>
            <person name="Atlas R.M."/>
            <person name="Andersen G.L."/>
        </authorList>
    </citation>
    <scope>NUCLEOTIDE SEQUENCE [LARGE SCALE GENOMIC DNA]</scope>
</reference>
<dbReference type="AlphaFoldDB" id="A0A1Y5FCV3"/>
<comment type="caution">
    <text evidence="1">The sequence shown here is derived from an EMBL/GenBank/DDBJ whole genome shotgun (WGS) entry which is preliminary data.</text>
</comment>
<protein>
    <recommendedName>
        <fullName evidence="3">Lipoprotein</fullName>
    </recommendedName>
</protein>
<evidence type="ECO:0008006" key="3">
    <source>
        <dbReference type="Google" id="ProtNLM"/>
    </source>
</evidence>
<dbReference type="EMBL" id="MAAO01000002">
    <property type="protein sequence ID" value="OUR99963.1"/>
    <property type="molecule type" value="Genomic_DNA"/>
</dbReference>